<evidence type="ECO:0000313" key="4">
    <source>
        <dbReference type="EMBL" id="MBV7265233.1"/>
    </source>
</evidence>
<dbReference type="Proteomes" id="UP000699975">
    <property type="component" value="Unassembled WGS sequence"/>
</dbReference>
<feature type="active site" evidence="1">
    <location>
        <position position="226"/>
    </location>
</feature>
<sequence>MKARNPRTGEEDYEFAASTREEIAAEAARLRAAQPAWEALGPDGRAAALNRFADAIEAAAPQIAAALTVDTGRGAVSWIEVQGCVGNIRGWAAKGPALIAGLDRGPKPSATPGIEIVTEYSAFPLFGAICPWNFPVILSHIDAVPALMAGSAALIKPSEVTPRFVEPMCEVLAQVPELPLAYVMGGPEVGQSLIEEVDYVCFTGSTATGRKVAEAAARQLIPANLELGGKDPMIVTASAEPEWAAGVALRSSVVATGQACQSIERVFIARDIAEPFLLALVEAANAIEITYPDPAQGHIGPFIFPAQAAKVQAQIDDAVAKGARVLAGGQVEQLGGGQYLRPTVLADVTPDMAVMREETFGPVIPVTIYDDLDAAIAQANDTEYGLSAAVLAGSLEEAASIGPRLDAGAISLQDGALTSMVGDAANQSRKASGLGPSRMGNSGLLRFLREQAMIRQTGQPLPIDAYREGQTDE</sequence>
<evidence type="ECO:0000256" key="2">
    <source>
        <dbReference type="RuleBase" id="RU003345"/>
    </source>
</evidence>
<dbReference type="PANTHER" id="PTHR11699">
    <property type="entry name" value="ALDEHYDE DEHYDROGENASE-RELATED"/>
    <property type="match status" value="1"/>
</dbReference>
<evidence type="ECO:0000313" key="5">
    <source>
        <dbReference type="Proteomes" id="UP000699975"/>
    </source>
</evidence>
<dbReference type="Pfam" id="PF00171">
    <property type="entry name" value="Aldedh"/>
    <property type="match status" value="1"/>
</dbReference>
<gene>
    <name evidence="4" type="ORF">KCG45_03515</name>
</gene>
<dbReference type="PROSITE" id="PS00687">
    <property type="entry name" value="ALDEHYDE_DEHYDR_GLU"/>
    <property type="match status" value="1"/>
</dbReference>
<dbReference type="InterPro" id="IPR029510">
    <property type="entry name" value="Ald_DH_CS_GLU"/>
</dbReference>
<protein>
    <submittedName>
        <fullName evidence="4">Aldehyde dehydrogenase family protein</fullName>
    </submittedName>
</protein>
<comment type="similarity">
    <text evidence="2">Belongs to the aldehyde dehydrogenase family.</text>
</comment>
<evidence type="ECO:0000256" key="1">
    <source>
        <dbReference type="PROSITE-ProRule" id="PRU10007"/>
    </source>
</evidence>
<name>A0ABS6SJP6_9SPHN</name>
<dbReference type="EMBL" id="JAGSPB010000001">
    <property type="protein sequence ID" value="MBV7265233.1"/>
    <property type="molecule type" value="Genomic_DNA"/>
</dbReference>
<organism evidence="4 5">
    <name type="scientific">Erythrobacter ani</name>
    <dbReference type="NCBI Taxonomy" id="2827235"/>
    <lineage>
        <taxon>Bacteria</taxon>
        <taxon>Pseudomonadati</taxon>
        <taxon>Pseudomonadota</taxon>
        <taxon>Alphaproteobacteria</taxon>
        <taxon>Sphingomonadales</taxon>
        <taxon>Erythrobacteraceae</taxon>
        <taxon>Erythrobacter/Porphyrobacter group</taxon>
        <taxon>Erythrobacter</taxon>
    </lineage>
</organism>
<dbReference type="RefSeq" id="WP_218315718.1">
    <property type="nucleotide sequence ID" value="NZ_JAGSPB010000001.1"/>
</dbReference>
<keyword evidence="5" id="KW-1185">Reference proteome</keyword>
<feature type="domain" description="Aldehyde dehydrogenase" evidence="3">
    <location>
        <begin position="2"/>
        <end position="450"/>
    </location>
</feature>
<proteinExistence type="inferred from homology"/>
<evidence type="ECO:0000259" key="3">
    <source>
        <dbReference type="Pfam" id="PF00171"/>
    </source>
</evidence>
<accession>A0ABS6SJP6</accession>
<reference evidence="4 5" key="1">
    <citation type="submission" date="2021-04" db="EMBL/GenBank/DDBJ databases">
        <authorList>
            <person name="Pira H."/>
            <person name="Risdian C."/>
            <person name="Wink J."/>
        </authorList>
    </citation>
    <scope>NUCLEOTIDE SEQUENCE [LARGE SCALE GENOMIC DNA]</scope>
    <source>
        <strain evidence="4 5">WH131</strain>
    </source>
</reference>
<keyword evidence="2" id="KW-0560">Oxidoreductase</keyword>
<dbReference type="InterPro" id="IPR015590">
    <property type="entry name" value="Aldehyde_DH_dom"/>
</dbReference>
<comment type="caution">
    <text evidence="4">The sequence shown here is derived from an EMBL/GenBank/DDBJ whole genome shotgun (WGS) entry which is preliminary data.</text>
</comment>